<reference evidence="3" key="1">
    <citation type="journal article" date="2015" name="Nature">
        <title>Complex archaea that bridge the gap between prokaryotes and eukaryotes.</title>
        <authorList>
            <person name="Spang A."/>
            <person name="Saw J.H."/>
            <person name="Jorgensen S.L."/>
            <person name="Zaremba-Niedzwiedzka K."/>
            <person name="Martijn J."/>
            <person name="Lind A.E."/>
            <person name="van Eijk R."/>
            <person name="Schleper C."/>
            <person name="Guy L."/>
            <person name="Ettema T.J."/>
        </authorList>
    </citation>
    <scope>NUCLEOTIDE SEQUENCE</scope>
</reference>
<dbReference type="EMBL" id="LAZR01015349">
    <property type="protein sequence ID" value="KKM13581.1"/>
    <property type="molecule type" value="Genomic_DNA"/>
</dbReference>
<sequence>MEQQSSAGQTPEYELVPKRSCRRCLGRGYINRTVLTSTWIHKTDVCSCVKKIPIEKGE</sequence>
<gene>
    <name evidence="3" type="ORF">LCGC14_1714800</name>
    <name evidence="2" type="ORF">LCGC14_1812960</name>
    <name evidence="1" type="ORF">LCGC14_1897070</name>
</gene>
<proteinExistence type="predicted"/>
<dbReference type="EMBL" id="LAZR01017642">
    <property type="protein sequence ID" value="KKL99577.1"/>
    <property type="molecule type" value="Genomic_DNA"/>
</dbReference>
<evidence type="ECO:0000313" key="1">
    <source>
        <dbReference type="EMBL" id="KKL91206.1"/>
    </source>
</evidence>
<evidence type="ECO:0000313" key="3">
    <source>
        <dbReference type="EMBL" id="KKM13581.1"/>
    </source>
</evidence>
<dbReference type="EMBL" id="LAZR01019794">
    <property type="protein sequence ID" value="KKL91206.1"/>
    <property type="molecule type" value="Genomic_DNA"/>
</dbReference>
<comment type="caution">
    <text evidence="3">The sequence shown here is derived from an EMBL/GenBank/DDBJ whole genome shotgun (WGS) entry which is preliminary data.</text>
</comment>
<accession>A0A0F9HDW9</accession>
<organism evidence="3">
    <name type="scientific">marine sediment metagenome</name>
    <dbReference type="NCBI Taxonomy" id="412755"/>
    <lineage>
        <taxon>unclassified sequences</taxon>
        <taxon>metagenomes</taxon>
        <taxon>ecological metagenomes</taxon>
    </lineage>
</organism>
<dbReference type="AlphaFoldDB" id="A0A0F9HDW9"/>
<protein>
    <submittedName>
        <fullName evidence="3">Uncharacterized protein</fullName>
    </submittedName>
</protein>
<evidence type="ECO:0000313" key="2">
    <source>
        <dbReference type="EMBL" id="KKL99577.1"/>
    </source>
</evidence>
<name>A0A0F9HDW9_9ZZZZ</name>